<name>A0A8J2R9M8_9CRUS</name>
<evidence type="ECO:0000256" key="1">
    <source>
        <dbReference type="SAM" id="MobiDB-lite"/>
    </source>
</evidence>
<dbReference type="Proteomes" id="UP000789390">
    <property type="component" value="Unassembled WGS sequence"/>
</dbReference>
<accession>A0A8J2R9M8</accession>
<feature type="region of interest" description="Disordered" evidence="1">
    <location>
        <begin position="240"/>
        <end position="262"/>
    </location>
</feature>
<reference evidence="2" key="1">
    <citation type="submission" date="2021-11" db="EMBL/GenBank/DDBJ databases">
        <authorList>
            <person name="Schell T."/>
        </authorList>
    </citation>
    <scope>NUCLEOTIDE SEQUENCE</scope>
    <source>
        <strain evidence="2">M5</strain>
    </source>
</reference>
<proteinExistence type="predicted"/>
<dbReference type="AlphaFoldDB" id="A0A8J2R9M8"/>
<sequence>MLLYKRTGAIGRRSRGRANQTGSTRLPSVPYLELNGRTVDDGAATTTARSEEEEGKRTGNRRLNVTCLQQHYWTSKRILTRECSTWNESVQGTSKVNKMHEVNAQSARCRLLWTLYGSNGQTGGWLNDKTKQLVATDCGKNCSILCENLVNPAAKKLLCLYAFPEWSPGRRWILPESYPCATRSYGKRGNCFASTTGLSWRATNSEVSIWDRGGHFRLPKCEKTTQDRITELFQCLGSHSGSKYGQDPPSCSRGPFDSVGSS</sequence>
<keyword evidence="3" id="KW-1185">Reference proteome</keyword>
<protein>
    <submittedName>
        <fullName evidence="2">Uncharacterized protein</fullName>
    </submittedName>
</protein>
<feature type="region of interest" description="Disordered" evidence="1">
    <location>
        <begin position="1"/>
        <end position="58"/>
    </location>
</feature>
<dbReference type="EMBL" id="CAKKLH010000023">
    <property type="protein sequence ID" value="CAH0099614.1"/>
    <property type="molecule type" value="Genomic_DNA"/>
</dbReference>
<gene>
    <name evidence="2" type="ORF">DGAL_LOCUS1761</name>
</gene>
<comment type="caution">
    <text evidence="2">The sequence shown here is derived from an EMBL/GenBank/DDBJ whole genome shotgun (WGS) entry which is preliminary data.</text>
</comment>
<organism evidence="2 3">
    <name type="scientific">Daphnia galeata</name>
    <dbReference type="NCBI Taxonomy" id="27404"/>
    <lineage>
        <taxon>Eukaryota</taxon>
        <taxon>Metazoa</taxon>
        <taxon>Ecdysozoa</taxon>
        <taxon>Arthropoda</taxon>
        <taxon>Crustacea</taxon>
        <taxon>Branchiopoda</taxon>
        <taxon>Diplostraca</taxon>
        <taxon>Cladocera</taxon>
        <taxon>Anomopoda</taxon>
        <taxon>Daphniidae</taxon>
        <taxon>Daphnia</taxon>
    </lineage>
</organism>
<feature type="compositionally biased region" description="Polar residues" evidence="1">
    <location>
        <begin position="17"/>
        <end position="26"/>
    </location>
</feature>
<evidence type="ECO:0000313" key="3">
    <source>
        <dbReference type="Proteomes" id="UP000789390"/>
    </source>
</evidence>
<evidence type="ECO:0000313" key="2">
    <source>
        <dbReference type="EMBL" id="CAH0099614.1"/>
    </source>
</evidence>